<dbReference type="Gene3D" id="1.25.40.10">
    <property type="entry name" value="Tetratricopeptide repeat domain"/>
    <property type="match status" value="1"/>
</dbReference>
<dbReference type="AlphaFoldDB" id="A0A383A4U1"/>
<proteinExistence type="predicted"/>
<organism evidence="1">
    <name type="scientific">marine metagenome</name>
    <dbReference type="NCBI Taxonomy" id="408172"/>
    <lineage>
        <taxon>unclassified sequences</taxon>
        <taxon>metagenomes</taxon>
        <taxon>ecological metagenomes</taxon>
    </lineage>
</organism>
<dbReference type="InterPro" id="IPR011990">
    <property type="entry name" value="TPR-like_helical_dom_sf"/>
</dbReference>
<reference evidence="1" key="1">
    <citation type="submission" date="2018-05" db="EMBL/GenBank/DDBJ databases">
        <authorList>
            <person name="Lanie J.A."/>
            <person name="Ng W.-L."/>
            <person name="Kazmierczak K.M."/>
            <person name="Andrzejewski T.M."/>
            <person name="Davidsen T.M."/>
            <person name="Wayne K.J."/>
            <person name="Tettelin H."/>
            <person name="Glass J.I."/>
            <person name="Rusch D."/>
            <person name="Podicherti R."/>
            <person name="Tsui H.-C.T."/>
            <person name="Winkler M.E."/>
        </authorList>
    </citation>
    <scope>NUCLEOTIDE SEQUENCE</scope>
</reference>
<protein>
    <submittedName>
        <fullName evidence="1">Uncharacterized protein</fullName>
    </submittedName>
</protein>
<name>A0A383A4U1_9ZZZZ</name>
<accession>A0A383A4U1</accession>
<dbReference type="SUPFAM" id="SSF48452">
    <property type="entry name" value="TPR-like"/>
    <property type="match status" value="1"/>
</dbReference>
<evidence type="ECO:0000313" key="1">
    <source>
        <dbReference type="EMBL" id="SVE02837.1"/>
    </source>
</evidence>
<dbReference type="EMBL" id="UINC01189236">
    <property type="protein sequence ID" value="SVE02837.1"/>
    <property type="molecule type" value="Genomic_DNA"/>
</dbReference>
<gene>
    <name evidence="1" type="ORF">METZ01_LOCUS455691</name>
</gene>
<feature type="non-terminal residue" evidence="1">
    <location>
        <position position="131"/>
    </location>
</feature>
<sequence>MRISFSLGMLVWLLLLPAVQVMAQPVNSQTVVDSKAVDRSEAYRLFLRGRHFEGEDDIEGAIRSYREAADIDRTSGEVLAELSALYARRNRGEEAVAAGLESLDRDPSNQSANRILGLIYAARANERDGTV</sequence>